<gene>
    <name evidence="3" type="ORF">UV73_C0021G0005</name>
</gene>
<dbReference type="EMBL" id="LCFP01000021">
    <property type="protein sequence ID" value="KKS95206.1"/>
    <property type="molecule type" value="Genomic_DNA"/>
</dbReference>
<dbReference type="SUPFAM" id="SSF89447">
    <property type="entry name" value="AbrB/MazE/MraZ-like"/>
    <property type="match status" value="1"/>
</dbReference>
<dbReference type="AlphaFoldDB" id="A0A0G1FJD9"/>
<sequence>MNVETVRMSSKGQVVIPQDIREDIHVEEGTIFAVVGTKDTIILKRITTPSKEELIKDLGFFSKKAKMKLQNRGITEKDLQAK</sequence>
<organism evidence="3 4">
    <name type="scientific">Candidatus Gottesmanbacteria bacterium GW2011_GWA2_43_14</name>
    <dbReference type="NCBI Taxonomy" id="1618443"/>
    <lineage>
        <taxon>Bacteria</taxon>
        <taxon>Candidatus Gottesmaniibacteriota</taxon>
    </lineage>
</organism>
<keyword evidence="1" id="KW-0238">DNA-binding</keyword>
<name>A0A0G1FJD9_9BACT</name>
<reference evidence="3 4" key="1">
    <citation type="journal article" date="2015" name="Nature">
        <title>rRNA introns, odd ribosomes, and small enigmatic genomes across a large radiation of phyla.</title>
        <authorList>
            <person name="Brown C.T."/>
            <person name="Hug L.A."/>
            <person name="Thomas B.C."/>
            <person name="Sharon I."/>
            <person name="Castelle C.J."/>
            <person name="Singh A."/>
            <person name="Wilkins M.J."/>
            <person name="Williams K.H."/>
            <person name="Banfield J.F."/>
        </authorList>
    </citation>
    <scope>NUCLEOTIDE SEQUENCE [LARGE SCALE GENOMIC DNA]</scope>
</reference>
<proteinExistence type="predicted"/>
<dbReference type="SMART" id="SM00966">
    <property type="entry name" value="SpoVT_AbrB"/>
    <property type="match status" value="1"/>
</dbReference>
<dbReference type="Proteomes" id="UP000034894">
    <property type="component" value="Unassembled WGS sequence"/>
</dbReference>
<evidence type="ECO:0000256" key="1">
    <source>
        <dbReference type="PROSITE-ProRule" id="PRU01076"/>
    </source>
</evidence>
<feature type="domain" description="SpoVT-AbrB" evidence="2">
    <location>
        <begin position="3"/>
        <end position="48"/>
    </location>
</feature>
<dbReference type="PROSITE" id="PS51740">
    <property type="entry name" value="SPOVT_ABRB"/>
    <property type="match status" value="1"/>
</dbReference>
<evidence type="ECO:0000313" key="4">
    <source>
        <dbReference type="Proteomes" id="UP000034894"/>
    </source>
</evidence>
<evidence type="ECO:0000313" key="3">
    <source>
        <dbReference type="EMBL" id="KKS95206.1"/>
    </source>
</evidence>
<dbReference type="InterPro" id="IPR007159">
    <property type="entry name" value="SpoVT-AbrB_dom"/>
</dbReference>
<dbReference type="InterPro" id="IPR037914">
    <property type="entry name" value="SpoVT-AbrB_sf"/>
</dbReference>
<evidence type="ECO:0000259" key="2">
    <source>
        <dbReference type="PROSITE" id="PS51740"/>
    </source>
</evidence>
<comment type="caution">
    <text evidence="3">The sequence shown here is derived from an EMBL/GenBank/DDBJ whole genome shotgun (WGS) entry which is preliminary data.</text>
</comment>
<dbReference type="Gene3D" id="2.10.260.10">
    <property type="match status" value="1"/>
</dbReference>
<protein>
    <recommendedName>
        <fullName evidence="2">SpoVT-AbrB domain-containing protein</fullName>
    </recommendedName>
</protein>
<dbReference type="GO" id="GO:0003677">
    <property type="term" value="F:DNA binding"/>
    <property type="evidence" value="ECO:0007669"/>
    <property type="project" value="UniProtKB-UniRule"/>
</dbReference>
<accession>A0A0G1FJD9</accession>
<dbReference type="NCBIfam" id="TIGR01439">
    <property type="entry name" value="lp_hng_hel_AbrB"/>
    <property type="match status" value="1"/>
</dbReference>